<evidence type="ECO:0000256" key="3">
    <source>
        <dbReference type="ARBA" id="ARBA00012000"/>
    </source>
</evidence>
<dbReference type="FunFam" id="1.10.340.30:FF:000004">
    <property type="entry name" value="DNA-3-methyladenine glycosylase II"/>
    <property type="match status" value="1"/>
</dbReference>
<dbReference type="GO" id="GO:0006285">
    <property type="term" value="P:base-excision repair, AP site formation"/>
    <property type="evidence" value="ECO:0007669"/>
    <property type="project" value="TreeGrafter"/>
</dbReference>
<dbReference type="GO" id="GO:0043916">
    <property type="term" value="F:DNA-7-methylguanine glycosylase activity"/>
    <property type="evidence" value="ECO:0007669"/>
    <property type="project" value="TreeGrafter"/>
</dbReference>
<dbReference type="CDD" id="cd00056">
    <property type="entry name" value="ENDO3c"/>
    <property type="match status" value="1"/>
</dbReference>
<dbReference type="InterPro" id="IPR000035">
    <property type="entry name" value="Alkylbase_DNA_glycsylse_CS"/>
</dbReference>
<sequence length="209" mass="23669">MIENTNEQAFAEGVKRLAEKDPIIGRLIDAYGRYPWKTRTDYFAILCESIVSQQLSVKAAAAIAAKVRAYFSGEWAPQPILAAGEEELRACGLSYLKIRYLKDLAAFFADGRLKEEEFPTLSNEEVVRRLVQVKGIGVWTAQMFLLFGLGRLNVFPVDDLGIKKAIQFNYDLPALPDKKQMIEIGAKWTPYESIACLYLWRSLNNKPEL</sequence>
<evidence type="ECO:0000256" key="5">
    <source>
        <dbReference type="ARBA" id="ARBA00023204"/>
    </source>
</evidence>
<dbReference type="EC" id="3.2.2.21" evidence="3"/>
<evidence type="ECO:0000313" key="10">
    <source>
        <dbReference type="Proteomes" id="UP000826616"/>
    </source>
</evidence>
<organism evidence="8 9">
    <name type="scientific">Aneurinibacillus thermoaerophilus</name>
    <dbReference type="NCBI Taxonomy" id="143495"/>
    <lineage>
        <taxon>Bacteria</taxon>
        <taxon>Bacillati</taxon>
        <taxon>Bacillota</taxon>
        <taxon>Bacilli</taxon>
        <taxon>Bacillales</taxon>
        <taxon>Paenibacillaceae</taxon>
        <taxon>Aneurinibacillus group</taxon>
        <taxon>Aneurinibacillus</taxon>
    </lineage>
</organism>
<dbReference type="GeneID" id="97141311"/>
<evidence type="ECO:0000313" key="8">
    <source>
        <dbReference type="EMBL" id="SDG82137.1"/>
    </source>
</evidence>
<evidence type="ECO:0000313" key="9">
    <source>
        <dbReference type="Proteomes" id="UP000198956"/>
    </source>
</evidence>
<dbReference type="Proteomes" id="UP000198956">
    <property type="component" value="Unassembled WGS sequence"/>
</dbReference>
<feature type="domain" description="HhH-GPD" evidence="6">
    <location>
        <begin position="51"/>
        <end position="204"/>
    </location>
</feature>
<reference evidence="7 10" key="2">
    <citation type="submission" date="2021-08" db="EMBL/GenBank/DDBJ databases">
        <title>Complete genome sequence of the strain Aneurinibacillus thermoaerophilus CCM 8960.</title>
        <authorList>
            <person name="Musilova J."/>
            <person name="Kourilova X."/>
            <person name="Pernicova I."/>
            <person name="Bezdicek M."/>
            <person name="Lengerova M."/>
            <person name="Obruca S."/>
            <person name="Sedlar K."/>
        </authorList>
    </citation>
    <scope>NUCLEOTIDE SEQUENCE [LARGE SCALE GENOMIC DNA]</scope>
    <source>
        <strain evidence="7 10">CCM 8960</strain>
    </source>
</reference>
<dbReference type="GO" id="GO:0032993">
    <property type="term" value="C:protein-DNA complex"/>
    <property type="evidence" value="ECO:0007669"/>
    <property type="project" value="TreeGrafter"/>
</dbReference>
<dbReference type="GO" id="GO:0032131">
    <property type="term" value="F:alkylated DNA binding"/>
    <property type="evidence" value="ECO:0007669"/>
    <property type="project" value="TreeGrafter"/>
</dbReference>
<reference evidence="8 9" key="1">
    <citation type="submission" date="2016-10" db="EMBL/GenBank/DDBJ databases">
        <authorList>
            <person name="de Groot N.N."/>
        </authorList>
    </citation>
    <scope>NUCLEOTIDE SEQUENCE [LARGE SCALE GENOMIC DNA]</scope>
    <source>
        <strain evidence="8 9">L 420-91</strain>
    </source>
</reference>
<dbReference type="Pfam" id="PF00730">
    <property type="entry name" value="HhH-GPD"/>
    <property type="match status" value="1"/>
</dbReference>
<dbReference type="SMART" id="SM00478">
    <property type="entry name" value="ENDO3c"/>
    <property type="match status" value="1"/>
</dbReference>
<keyword evidence="10" id="KW-1185">Reference proteome</keyword>
<comment type="similarity">
    <text evidence="2">Belongs to the alkylbase DNA glycosidase AlkA family.</text>
</comment>
<gene>
    <name evidence="7" type="ORF">K3F53_08010</name>
    <name evidence="8" type="ORF">SAMN04489735_1003151</name>
</gene>
<dbReference type="PANTHER" id="PTHR43003:SF5">
    <property type="entry name" value="DNA-3-METHYLADENINE GLYCOSYLASE"/>
    <property type="match status" value="1"/>
</dbReference>
<evidence type="ECO:0000259" key="6">
    <source>
        <dbReference type="SMART" id="SM00478"/>
    </source>
</evidence>
<dbReference type="InterPro" id="IPR003265">
    <property type="entry name" value="HhH-GPD_domain"/>
</dbReference>
<keyword evidence="5" id="KW-0234">DNA repair</keyword>
<dbReference type="SUPFAM" id="SSF48150">
    <property type="entry name" value="DNA-glycosylase"/>
    <property type="match status" value="1"/>
</dbReference>
<accession>A0A1G7XDE8</accession>
<evidence type="ECO:0000256" key="4">
    <source>
        <dbReference type="ARBA" id="ARBA00022763"/>
    </source>
</evidence>
<dbReference type="InterPro" id="IPR011257">
    <property type="entry name" value="DNA_glycosylase"/>
</dbReference>
<dbReference type="Gene3D" id="1.10.340.30">
    <property type="entry name" value="Hypothetical protein, domain 2"/>
    <property type="match status" value="1"/>
</dbReference>
<dbReference type="EMBL" id="CP080764">
    <property type="protein sequence ID" value="QYY44113.1"/>
    <property type="molecule type" value="Genomic_DNA"/>
</dbReference>
<proteinExistence type="inferred from homology"/>
<dbReference type="Gene3D" id="1.10.1670.40">
    <property type="match status" value="1"/>
</dbReference>
<dbReference type="PANTHER" id="PTHR43003">
    <property type="entry name" value="DNA-3-METHYLADENINE GLYCOSYLASE"/>
    <property type="match status" value="1"/>
</dbReference>
<dbReference type="EMBL" id="FNDE01000003">
    <property type="protein sequence ID" value="SDG82137.1"/>
    <property type="molecule type" value="Genomic_DNA"/>
</dbReference>
<evidence type="ECO:0000256" key="2">
    <source>
        <dbReference type="ARBA" id="ARBA00010817"/>
    </source>
</evidence>
<evidence type="ECO:0000313" key="7">
    <source>
        <dbReference type="EMBL" id="QYY44113.1"/>
    </source>
</evidence>
<dbReference type="InterPro" id="IPR051912">
    <property type="entry name" value="Alkylbase_DNA_Glycosylase/TA"/>
</dbReference>
<protein>
    <recommendedName>
        <fullName evidence="3">DNA-3-methyladenine glycosylase II</fullName>
        <ecNumber evidence="3">3.2.2.21</ecNumber>
    </recommendedName>
</protein>
<dbReference type="RefSeq" id="WP_057899051.1">
    <property type="nucleotide sequence ID" value="NZ_CP080764.1"/>
</dbReference>
<evidence type="ECO:0000256" key="1">
    <source>
        <dbReference type="ARBA" id="ARBA00000086"/>
    </source>
</evidence>
<comment type="catalytic activity">
    <reaction evidence="1">
        <text>Hydrolysis of alkylated DNA, releasing 3-methyladenine, 3-methylguanine, 7-methylguanine and 7-methyladenine.</text>
        <dbReference type="EC" id="3.2.2.21"/>
    </reaction>
</comment>
<dbReference type="GO" id="GO:0006307">
    <property type="term" value="P:DNA alkylation repair"/>
    <property type="evidence" value="ECO:0007669"/>
    <property type="project" value="TreeGrafter"/>
</dbReference>
<dbReference type="Proteomes" id="UP000826616">
    <property type="component" value="Chromosome"/>
</dbReference>
<dbReference type="GO" id="GO:0008725">
    <property type="term" value="F:DNA-3-methyladenine glycosylase activity"/>
    <property type="evidence" value="ECO:0007669"/>
    <property type="project" value="TreeGrafter"/>
</dbReference>
<dbReference type="AlphaFoldDB" id="A0A1G7XDE8"/>
<name>A0A1G7XDE8_ANETH</name>
<dbReference type="GO" id="GO:0005737">
    <property type="term" value="C:cytoplasm"/>
    <property type="evidence" value="ECO:0007669"/>
    <property type="project" value="TreeGrafter"/>
</dbReference>
<keyword evidence="4" id="KW-0227">DNA damage</keyword>
<dbReference type="PROSITE" id="PS00516">
    <property type="entry name" value="ALKYLBASE_DNA_GLYCOS"/>
    <property type="match status" value="1"/>
</dbReference>